<sequence length="139" mass="15745">MVFTSLVNYVRTRGPDEFWRKRKISSCQRTSGVVGGIGRRLKKQDLSALWKIRTQARLRAVQHFSRKLPGRLDTKQHSVKQENLIGLGHLGASNIRSARENSTRTCGNGGLRNLARAVGREQSLRDAFVAKTIEELYRV</sequence>
<organism evidence="1 2">
    <name type="scientific">Hermetia illucens</name>
    <name type="common">Black soldier fly</name>
    <dbReference type="NCBI Taxonomy" id="343691"/>
    <lineage>
        <taxon>Eukaryota</taxon>
        <taxon>Metazoa</taxon>
        <taxon>Ecdysozoa</taxon>
        <taxon>Arthropoda</taxon>
        <taxon>Hexapoda</taxon>
        <taxon>Insecta</taxon>
        <taxon>Pterygota</taxon>
        <taxon>Neoptera</taxon>
        <taxon>Endopterygota</taxon>
        <taxon>Diptera</taxon>
        <taxon>Brachycera</taxon>
        <taxon>Stratiomyomorpha</taxon>
        <taxon>Stratiomyidae</taxon>
        <taxon>Hermetiinae</taxon>
        <taxon>Hermetia</taxon>
    </lineage>
</organism>
<evidence type="ECO:0000313" key="2">
    <source>
        <dbReference type="Proteomes" id="UP000594454"/>
    </source>
</evidence>
<reference evidence="1 2" key="1">
    <citation type="submission" date="2020-11" db="EMBL/GenBank/DDBJ databases">
        <authorList>
            <person name="Wallbank WR R."/>
            <person name="Pardo Diaz C."/>
            <person name="Kozak K."/>
            <person name="Martin S."/>
            <person name="Jiggins C."/>
            <person name="Moest M."/>
            <person name="Warren A I."/>
            <person name="Generalovic N T."/>
            <person name="Byers J.R.P. K."/>
            <person name="Montejo-Kovacevich G."/>
            <person name="Yen C E."/>
        </authorList>
    </citation>
    <scope>NUCLEOTIDE SEQUENCE [LARGE SCALE GENOMIC DNA]</scope>
</reference>
<gene>
    <name evidence="1" type="ORF">HERILL_LOCUS4655</name>
</gene>
<name>A0A7R8UIM9_HERIL</name>
<protein>
    <submittedName>
        <fullName evidence="1">Uncharacterized protein</fullName>
    </submittedName>
</protein>
<evidence type="ECO:0000313" key="1">
    <source>
        <dbReference type="EMBL" id="CAD7081557.1"/>
    </source>
</evidence>
<dbReference type="EMBL" id="LR899010">
    <property type="protein sequence ID" value="CAD7081557.1"/>
    <property type="molecule type" value="Genomic_DNA"/>
</dbReference>
<dbReference type="AlphaFoldDB" id="A0A7R8UIM9"/>
<dbReference type="InParanoid" id="A0A7R8UIM9"/>
<accession>A0A7R8UIM9</accession>
<dbReference type="Proteomes" id="UP000594454">
    <property type="component" value="Chromosome 2"/>
</dbReference>
<proteinExistence type="predicted"/>
<keyword evidence="2" id="KW-1185">Reference proteome</keyword>